<name>A0A498NDC0_LABRO</name>
<proteinExistence type="predicted"/>
<organism evidence="2 3">
    <name type="scientific">Labeo rohita</name>
    <name type="common">Indian major carp</name>
    <name type="synonym">Cyprinus rohita</name>
    <dbReference type="NCBI Taxonomy" id="84645"/>
    <lineage>
        <taxon>Eukaryota</taxon>
        <taxon>Metazoa</taxon>
        <taxon>Chordata</taxon>
        <taxon>Craniata</taxon>
        <taxon>Vertebrata</taxon>
        <taxon>Euteleostomi</taxon>
        <taxon>Actinopterygii</taxon>
        <taxon>Neopterygii</taxon>
        <taxon>Teleostei</taxon>
        <taxon>Ostariophysi</taxon>
        <taxon>Cypriniformes</taxon>
        <taxon>Cyprinidae</taxon>
        <taxon>Labeoninae</taxon>
        <taxon>Labeonini</taxon>
        <taxon>Labeo</taxon>
    </lineage>
</organism>
<evidence type="ECO:0000313" key="2">
    <source>
        <dbReference type="EMBL" id="RXN30234.1"/>
    </source>
</evidence>
<gene>
    <name evidence="2" type="ORF">ROHU_017865</name>
</gene>
<sequence length="113" mass="12580">MDSGPESGHPGYLGSEHSDLDLLKPLDLGPEPALHRPFFSSAFDRRGGTRREMEGQVHVEMETWGLRQGARVEPEGQVKLRATRAGLKTSIAKQMEQETTTAEQEMTTDEQTE</sequence>
<reference evidence="2 3" key="1">
    <citation type="submission" date="2018-03" db="EMBL/GenBank/DDBJ databases">
        <title>Draft genome sequence of Rohu Carp (Labeo rohita).</title>
        <authorList>
            <person name="Das P."/>
            <person name="Kushwaha B."/>
            <person name="Joshi C.G."/>
            <person name="Kumar D."/>
            <person name="Nagpure N.S."/>
            <person name="Sahoo L."/>
            <person name="Das S.P."/>
            <person name="Bit A."/>
            <person name="Patnaik S."/>
            <person name="Meher P.K."/>
            <person name="Jayasankar P."/>
            <person name="Koringa P.G."/>
            <person name="Patel N.V."/>
            <person name="Hinsu A.T."/>
            <person name="Kumar R."/>
            <person name="Pandey M."/>
            <person name="Agarwal S."/>
            <person name="Srivastava S."/>
            <person name="Singh M."/>
            <person name="Iquebal M.A."/>
            <person name="Jaiswal S."/>
            <person name="Angadi U.B."/>
            <person name="Kumar N."/>
            <person name="Raza M."/>
            <person name="Shah T.M."/>
            <person name="Rai A."/>
            <person name="Jena J.K."/>
        </authorList>
    </citation>
    <scope>NUCLEOTIDE SEQUENCE [LARGE SCALE GENOMIC DNA]</scope>
    <source>
        <strain evidence="2">DASCIFA01</strain>
        <tissue evidence="2">Testis</tissue>
    </source>
</reference>
<evidence type="ECO:0000256" key="1">
    <source>
        <dbReference type="SAM" id="MobiDB-lite"/>
    </source>
</evidence>
<keyword evidence="3" id="KW-1185">Reference proteome</keyword>
<dbReference type="EMBL" id="QBIY01011630">
    <property type="protein sequence ID" value="RXN30234.1"/>
    <property type="molecule type" value="Genomic_DNA"/>
</dbReference>
<accession>A0A498NDC0</accession>
<feature type="region of interest" description="Disordered" evidence="1">
    <location>
        <begin position="1"/>
        <end position="51"/>
    </location>
</feature>
<dbReference type="AlphaFoldDB" id="A0A498NDC0"/>
<feature type="region of interest" description="Disordered" evidence="1">
    <location>
        <begin position="89"/>
        <end position="113"/>
    </location>
</feature>
<evidence type="ECO:0000313" key="3">
    <source>
        <dbReference type="Proteomes" id="UP000290572"/>
    </source>
</evidence>
<dbReference type="Proteomes" id="UP000290572">
    <property type="component" value="Unassembled WGS sequence"/>
</dbReference>
<protein>
    <submittedName>
        <fullName evidence="2">Uncharacterized protein</fullName>
    </submittedName>
</protein>
<comment type="caution">
    <text evidence="2">The sequence shown here is derived from an EMBL/GenBank/DDBJ whole genome shotgun (WGS) entry which is preliminary data.</text>
</comment>